<comment type="caution">
    <text evidence="1">The sequence shown here is derived from an EMBL/GenBank/DDBJ whole genome shotgun (WGS) entry which is preliminary data.</text>
</comment>
<dbReference type="Proteomes" id="UP001164539">
    <property type="component" value="Chromosome 3"/>
</dbReference>
<keyword evidence="2" id="KW-1185">Reference proteome</keyword>
<evidence type="ECO:0000313" key="2">
    <source>
        <dbReference type="Proteomes" id="UP001164539"/>
    </source>
</evidence>
<name>A0ACC1YIV5_MELAZ</name>
<gene>
    <name evidence="1" type="ORF">OWV82_006740</name>
</gene>
<accession>A0ACC1YIV5</accession>
<reference evidence="1 2" key="1">
    <citation type="journal article" date="2023" name="Science">
        <title>Complex scaffold remodeling in plant triterpene biosynthesis.</title>
        <authorList>
            <person name="De La Pena R."/>
            <person name="Hodgson H."/>
            <person name="Liu J.C."/>
            <person name="Stephenson M.J."/>
            <person name="Martin A.C."/>
            <person name="Owen C."/>
            <person name="Harkess A."/>
            <person name="Leebens-Mack J."/>
            <person name="Jimenez L.E."/>
            <person name="Osbourn A."/>
            <person name="Sattely E.S."/>
        </authorList>
    </citation>
    <scope>NUCLEOTIDE SEQUENCE [LARGE SCALE GENOMIC DNA]</scope>
    <source>
        <strain evidence="2">cv. JPN11</strain>
        <tissue evidence="1">Leaf</tissue>
    </source>
</reference>
<dbReference type="EMBL" id="CM051396">
    <property type="protein sequence ID" value="KAJ4723357.1"/>
    <property type="molecule type" value="Genomic_DNA"/>
</dbReference>
<proteinExistence type="predicted"/>
<organism evidence="1 2">
    <name type="scientific">Melia azedarach</name>
    <name type="common">Chinaberry tree</name>
    <dbReference type="NCBI Taxonomy" id="155640"/>
    <lineage>
        <taxon>Eukaryota</taxon>
        <taxon>Viridiplantae</taxon>
        <taxon>Streptophyta</taxon>
        <taxon>Embryophyta</taxon>
        <taxon>Tracheophyta</taxon>
        <taxon>Spermatophyta</taxon>
        <taxon>Magnoliopsida</taxon>
        <taxon>eudicotyledons</taxon>
        <taxon>Gunneridae</taxon>
        <taxon>Pentapetalae</taxon>
        <taxon>rosids</taxon>
        <taxon>malvids</taxon>
        <taxon>Sapindales</taxon>
        <taxon>Meliaceae</taxon>
        <taxon>Melia</taxon>
    </lineage>
</organism>
<evidence type="ECO:0000313" key="1">
    <source>
        <dbReference type="EMBL" id="KAJ4723357.1"/>
    </source>
</evidence>
<sequence>MSGGNLKERVELLENIVGAIPPEGSTWAMQVEFNKIEIVNLRKQLEELASEMSNKLKTISEDVVSLATVLKASIEELESEVKLVKRAFNNISLPLEGGPSKIKVPEPRYFEGARDAKELENFLWDMEQYFKAAKVPYNEQVSITTMYLRGDAKLWWRTRTSEDGDAQEIETWDSLKRELKAQFLPSNAGWRARELLKDLKQTGLVRDYVKQFSSLMLDIKNMSDEDKLFNFVSGLQPWAQTELRRQAVRDLPSAMAAAEGLVDLRFERTSPIETKRTFVDKRKTGTSNQKNGTFEGESSKTKPVEKKSFGCFICNGPHRARECPKREQLNVMVMEEEASKTKAVSESVQRLNPLQQRCQVLKHSDGMGRLLYTKAFVNGRKIKALLDIGATGNYLAAKVVHRMGVQTYSKQGYVRVANSMEMKIEGEVAARLQVGAWQNVAKFTVIPLVDFDLILGLDFFLQSKAYVVPHLQSMFIMGMDAPRVESSEIELLDVPNQQAHGQEANGIMAKVEPRRSYKAALMGVKRGPTKSVLGRAKVDGLAVVESLKNLEIPKRSATSHKHGTSAKPSAPILYGGMLSEPADLQRQECRPSDAVSIKHSKTNLRVCGALWTTILHGAIFGVGSKTSNGIEVLQPSGKKVQQKLCVRDKEFSRLDKGAHEEGKVIGINDRSGLRVAASRFRGADGQRGRCHALSGIVSQFPYVREIAGGLGGVHRADHLEGTKMMSLWANSWNQQGERNAKTCPRTDKERGLRGEGSRGGVSQTSNGKMFEGKQYILPTRTSDFSGGGGLLDP</sequence>
<protein>
    <submittedName>
        <fullName evidence="1">Uncharacterized protein</fullName>
    </submittedName>
</protein>